<dbReference type="EMBL" id="PDXJ01000025">
    <property type="protein sequence ID" value="TND51995.1"/>
    <property type="molecule type" value="Genomic_DNA"/>
</dbReference>
<gene>
    <name evidence="1" type="ORF">CF123_17915</name>
</gene>
<dbReference type="Proteomes" id="UP000796104">
    <property type="component" value="Unassembled WGS sequence"/>
</dbReference>
<reference evidence="1" key="2">
    <citation type="journal article" date="2019" name="PLoS ONE">
        <title>Identification and characterization of putative Aeromonas spp. T3SS effectors.</title>
        <authorList>
            <person name="Rangel L.T."/>
            <person name="Marden J."/>
            <person name="Colston S."/>
            <person name="Setubal J.C."/>
            <person name="Graf J."/>
            <person name="Gogarten J.P."/>
        </authorList>
    </citation>
    <scope>NUCLEOTIDE SEQUENCE</scope>
    <source>
        <strain evidence="1">BAQ071013-135</strain>
    </source>
</reference>
<comment type="caution">
    <text evidence="1">The sequence shown here is derived from an EMBL/GenBank/DDBJ whole genome shotgun (WGS) entry which is preliminary data.</text>
</comment>
<evidence type="ECO:0000313" key="2">
    <source>
        <dbReference type="Proteomes" id="UP000796104"/>
    </source>
</evidence>
<dbReference type="AlphaFoldDB" id="A0AAX2UP88"/>
<accession>A0AAX2UP88</accession>
<reference evidence="1" key="1">
    <citation type="submission" date="2017-10" db="EMBL/GenBank/DDBJ databases">
        <authorList>
            <person name="Colston S.M."/>
            <person name="Graf J."/>
        </authorList>
    </citation>
    <scope>NUCLEOTIDE SEQUENCE</scope>
    <source>
        <strain evidence="1">BAQ071013-135</strain>
    </source>
</reference>
<dbReference type="RefSeq" id="WP_139495196.1">
    <property type="nucleotide sequence ID" value="NZ_CAWORL010000018.1"/>
</dbReference>
<protein>
    <submittedName>
        <fullName evidence="1">Uncharacterized protein</fullName>
    </submittedName>
</protein>
<proteinExistence type="predicted"/>
<sequence length="118" mass="13269">MTEIDYLMKLDESGVQIREQEDAMLNNVAEWMDTPMGSVYGRPGWGNRFISFKHEPPGEDLEVAIENMIVTDLPRDVSGVVVRGIRCEYNQAEIDICSITIVTNFGTLSTQLNTKEAL</sequence>
<evidence type="ECO:0000313" key="1">
    <source>
        <dbReference type="EMBL" id="TND51995.1"/>
    </source>
</evidence>
<organism evidence="1 2">
    <name type="scientific">Aeromonas veronii</name>
    <dbReference type="NCBI Taxonomy" id="654"/>
    <lineage>
        <taxon>Bacteria</taxon>
        <taxon>Pseudomonadati</taxon>
        <taxon>Pseudomonadota</taxon>
        <taxon>Gammaproteobacteria</taxon>
        <taxon>Aeromonadales</taxon>
        <taxon>Aeromonadaceae</taxon>
        <taxon>Aeromonas</taxon>
    </lineage>
</organism>
<name>A0AAX2UP88_AERVE</name>